<dbReference type="PANTHER" id="PTHR35177">
    <property type="entry name" value="HYDROGENASE MATURATION FACTOR HYBG"/>
    <property type="match status" value="1"/>
</dbReference>
<dbReference type="PROSITE" id="PS01097">
    <property type="entry name" value="HUPF_HYPC"/>
    <property type="match status" value="1"/>
</dbReference>
<dbReference type="GO" id="GO:0051604">
    <property type="term" value="P:protein maturation"/>
    <property type="evidence" value="ECO:0007669"/>
    <property type="project" value="TreeGrafter"/>
</dbReference>
<comment type="caution">
    <text evidence="2">The sequence shown here is derived from an EMBL/GenBank/DDBJ whole genome shotgun (WGS) entry which is preliminary data.</text>
</comment>
<name>A0A1X2A0Q8_9MYCO</name>
<dbReference type="GO" id="GO:1902670">
    <property type="term" value="F:carbon dioxide binding"/>
    <property type="evidence" value="ECO:0007669"/>
    <property type="project" value="TreeGrafter"/>
</dbReference>
<evidence type="ECO:0000313" key="3">
    <source>
        <dbReference type="Proteomes" id="UP000193529"/>
    </source>
</evidence>
<sequence length="88" mass="9162">MCLGIPGQVIQMLDGYEGQLALVDVAGERRRVNVGMLSDETFSPGDWVIIHMGFAVEKTDRDGARQAMAGLELIGGGGFDPTVGPGGG</sequence>
<dbReference type="EMBL" id="LQPJ01000008">
    <property type="protein sequence ID" value="ORW34465.1"/>
    <property type="molecule type" value="Genomic_DNA"/>
</dbReference>
<dbReference type="Gene3D" id="2.30.30.140">
    <property type="match status" value="1"/>
</dbReference>
<dbReference type="PRINTS" id="PR00445">
    <property type="entry name" value="HUPFHYPC"/>
</dbReference>
<protein>
    <submittedName>
        <fullName evidence="2">Hydantoin utilization protein C</fullName>
    </submittedName>
</protein>
<dbReference type="InterPro" id="IPR001109">
    <property type="entry name" value="Hydrogenase_HupF/HypC"/>
</dbReference>
<dbReference type="NCBIfam" id="TIGR00074">
    <property type="entry name" value="hypC_hupF"/>
    <property type="match status" value="1"/>
</dbReference>
<evidence type="ECO:0000256" key="1">
    <source>
        <dbReference type="ARBA" id="ARBA00006018"/>
    </source>
</evidence>
<proteinExistence type="inferred from homology"/>
<dbReference type="AlphaFoldDB" id="A0A1X2A0Q8"/>
<accession>A0A1X2A0Q8</accession>
<gene>
    <name evidence="2" type="ORF">AWC19_24040</name>
</gene>
<keyword evidence="3" id="KW-1185">Reference proteome</keyword>
<comment type="similarity">
    <text evidence="1">Belongs to the HupF/HypC family.</text>
</comment>
<dbReference type="SUPFAM" id="SSF159127">
    <property type="entry name" value="HupF/HypC-like"/>
    <property type="match status" value="1"/>
</dbReference>
<dbReference type="Proteomes" id="UP000193529">
    <property type="component" value="Unassembled WGS sequence"/>
</dbReference>
<dbReference type="Pfam" id="PF01455">
    <property type="entry name" value="HupF_HypC"/>
    <property type="match status" value="1"/>
</dbReference>
<organism evidence="2 3">
    <name type="scientific">Mycobacterium palustre</name>
    <dbReference type="NCBI Taxonomy" id="153971"/>
    <lineage>
        <taxon>Bacteria</taxon>
        <taxon>Bacillati</taxon>
        <taxon>Actinomycetota</taxon>
        <taxon>Actinomycetes</taxon>
        <taxon>Mycobacteriales</taxon>
        <taxon>Mycobacteriaceae</taxon>
        <taxon>Mycobacterium</taxon>
        <taxon>Mycobacterium simiae complex</taxon>
    </lineage>
</organism>
<dbReference type="InterPro" id="IPR019812">
    <property type="entry name" value="Hydgase_assmbl_chp_CS"/>
</dbReference>
<dbReference type="STRING" id="153971.AWC19_24040"/>
<dbReference type="OrthoDB" id="9806017at2"/>
<evidence type="ECO:0000313" key="2">
    <source>
        <dbReference type="EMBL" id="ORW34465.1"/>
    </source>
</evidence>
<dbReference type="PANTHER" id="PTHR35177:SF2">
    <property type="entry name" value="HYDROGENASE MATURATION FACTOR HYBG"/>
    <property type="match status" value="1"/>
</dbReference>
<dbReference type="RefSeq" id="WP_085076249.1">
    <property type="nucleotide sequence ID" value="NZ_JACKRZ010000330.1"/>
</dbReference>
<reference evidence="2 3" key="1">
    <citation type="submission" date="2016-01" db="EMBL/GenBank/DDBJ databases">
        <title>The new phylogeny of the genus Mycobacterium.</title>
        <authorList>
            <person name="Tarcisio F."/>
            <person name="Conor M."/>
            <person name="Antonella G."/>
            <person name="Elisabetta G."/>
            <person name="Giulia F.S."/>
            <person name="Sara T."/>
            <person name="Anna F."/>
            <person name="Clotilde B."/>
            <person name="Roberto B."/>
            <person name="Veronica D.S."/>
            <person name="Fabio R."/>
            <person name="Monica P."/>
            <person name="Olivier J."/>
            <person name="Enrico T."/>
            <person name="Nicola S."/>
        </authorList>
    </citation>
    <scope>NUCLEOTIDE SEQUENCE [LARGE SCALE GENOMIC DNA]</scope>
    <source>
        <strain evidence="2 3">DSM 44572</strain>
    </source>
</reference>
<dbReference type="GO" id="GO:0005506">
    <property type="term" value="F:iron ion binding"/>
    <property type="evidence" value="ECO:0007669"/>
    <property type="project" value="TreeGrafter"/>
</dbReference>